<dbReference type="Pfam" id="PF00118">
    <property type="entry name" value="Cpn60_TCP1"/>
    <property type="match status" value="2"/>
</dbReference>
<dbReference type="InterPro" id="IPR027410">
    <property type="entry name" value="TCP-1-like_intermed_sf"/>
</dbReference>
<keyword evidence="2 5" id="KW-0547">Nucleotide-binding</keyword>
<dbReference type="SUPFAM" id="SSF54849">
    <property type="entry name" value="GroEL-intermediate domain like"/>
    <property type="match status" value="1"/>
</dbReference>
<dbReference type="Gene3D" id="3.40.30.10">
    <property type="entry name" value="Glutaredoxin"/>
    <property type="match status" value="3"/>
</dbReference>
<keyword evidence="3 5" id="KW-0067">ATP-binding</keyword>
<dbReference type="InterPro" id="IPR013766">
    <property type="entry name" value="Thioredoxin_domain"/>
</dbReference>
<accession>A0ABV0SAL3</accession>
<comment type="caution">
    <text evidence="8">The sequence shown here is derived from an EMBL/GenBank/DDBJ whole genome shotgun (WGS) entry which is preliminary data.</text>
</comment>
<evidence type="ECO:0000256" key="6">
    <source>
        <dbReference type="SAM" id="SignalP"/>
    </source>
</evidence>
<dbReference type="InterPro" id="IPR027409">
    <property type="entry name" value="GroEL-like_apical_dom_sf"/>
</dbReference>
<protein>
    <submittedName>
        <fullName evidence="8">T-complex protein 1 subunit gamma</fullName>
    </submittedName>
</protein>
<evidence type="ECO:0000256" key="1">
    <source>
        <dbReference type="ARBA" id="ARBA00008020"/>
    </source>
</evidence>
<dbReference type="CDD" id="cd02995">
    <property type="entry name" value="PDI_a_PDI_a'_C"/>
    <property type="match status" value="1"/>
</dbReference>
<evidence type="ECO:0000256" key="3">
    <source>
        <dbReference type="ARBA" id="ARBA00022840"/>
    </source>
</evidence>
<comment type="similarity">
    <text evidence="1 5">Belongs to the TCP-1 chaperonin family.</text>
</comment>
<evidence type="ECO:0000259" key="7">
    <source>
        <dbReference type="Pfam" id="PF00085"/>
    </source>
</evidence>
<evidence type="ECO:0000313" key="8">
    <source>
        <dbReference type="EMBL" id="MEQ2217166.1"/>
    </source>
</evidence>
<sequence length="813" mass="90927">MMPVVRVLSAVSLALLSLCPTALSARRDVLELGDADFDYLATEHETMLVKFYAPWCGHCKKLAPEFEKAASRLKGLVQLAKVLLLLLMLSSMRHRCVIWSLFLSLRCFLRSVKDSDTQRIFWTLCLSTQAPDCVTSVISSLLFMPVVRVMKVASKYTGRGLMFSVANKGDFQAELEDDYGLGTSDGGELPFVTIRTKLGHKYTMREEFTRDGQSLERFLEDYFAGRLKRYIRSEPVPEKNTAPVKAVVAESFDEIVNDPDKDVLIQFYSPSCPHCKRLEPLYSDPNIVIGKMNAVENDVPLGYDVQGFPTIYFAPVGKKDDPVRYQTIADVIRTCLGPRAMMKVQHPAAKSMIEISRTQDEENLCASAGEMLAVAEQFLEQQMHPTVIISAYRQALEDMLETLKEIRTDSSDSSSVTVSFTCSSETAAVALFFPVSVVLSLTLCLSSSSNPVDTSDRSMMLKIVHSAINTKALSRWSELACSIALDAVRTVELEENGRKEIDIKKYAKVPGGFIEDSYVLKGVMINKDVTHPRMRRMIKNPRIILLDCSLEYKKGESQTDIEITKEDDFARILKMEEEYIQQICEDIIRLKPDLIFTEKGISDLAQHYLVKANITAIRRVRKTDNNRIARACGAHIVSRTDEMREQDVGVKAGLFEVKKIGDEYFTFITECKDPKACTILLRGASKEILAEVERNLQDAMQVCRNVLLDPFLLPGGGAVEMAVSKRLTERSRALTGIEQWPYRAAKHTQEDSVCWGVDGETGCLSDMSVLGICEPLAVKAQTYKTAVEVRTAVQSVPSLVFTADNEHSISLLC</sequence>
<gene>
    <name evidence="8" type="primary">CCT3</name>
    <name evidence="8" type="ORF">XENOCAPTIV_025977</name>
</gene>
<dbReference type="InterPro" id="IPR027413">
    <property type="entry name" value="GROEL-like_equatorial_sf"/>
</dbReference>
<feature type="signal peptide" evidence="6">
    <location>
        <begin position="1"/>
        <end position="24"/>
    </location>
</feature>
<dbReference type="SUPFAM" id="SSF52029">
    <property type="entry name" value="GroEL apical domain-like"/>
    <property type="match status" value="1"/>
</dbReference>
<reference evidence="8 9" key="1">
    <citation type="submission" date="2021-06" db="EMBL/GenBank/DDBJ databases">
        <authorList>
            <person name="Palmer J.M."/>
        </authorList>
    </citation>
    <scope>NUCLEOTIDE SEQUENCE [LARGE SCALE GENOMIC DNA]</scope>
    <source>
        <strain evidence="8 9">XC_2019</strain>
        <tissue evidence="8">Muscle</tissue>
    </source>
</reference>
<keyword evidence="9" id="KW-1185">Reference proteome</keyword>
<organism evidence="8 9">
    <name type="scientific">Xenoophorus captivus</name>
    <dbReference type="NCBI Taxonomy" id="1517983"/>
    <lineage>
        <taxon>Eukaryota</taxon>
        <taxon>Metazoa</taxon>
        <taxon>Chordata</taxon>
        <taxon>Craniata</taxon>
        <taxon>Vertebrata</taxon>
        <taxon>Euteleostomi</taxon>
        <taxon>Actinopterygii</taxon>
        <taxon>Neopterygii</taxon>
        <taxon>Teleostei</taxon>
        <taxon>Neoteleostei</taxon>
        <taxon>Acanthomorphata</taxon>
        <taxon>Ovalentaria</taxon>
        <taxon>Atherinomorphae</taxon>
        <taxon>Cyprinodontiformes</taxon>
        <taxon>Goodeidae</taxon>
        <taxon>Xenoophorus</taxon>
    </lineage>
</organism>
<proteinExistence type="inferred from homology"/>
<dbReference type="Pfam" id="PF00085">
    <property type="entry name" value="Thioredoxin"/>
    <property type="match status" value="2"/>
</dbReference>
<dbReference type="Gene3D" id="3.30.260.10">
    <property type="entry name" value="TCP-1-like chaperonin intermediate domain"/>
    <property type="match status" value="1"/>
</dbReference>
<evidence type="ECO:0000256" key="5">
    <source>
        <dbReference type="RuleBase" id="RU004187"/>
    </source>
</evidence>
<evidence type="ECO:0000313" key="9">
    <source>
        <dbReference type="Proteomes" id="UP001434883"/>
    </source>
</evidence>
<keyword evidence="6" id="KW-0732">Signal</keyword>
<feature type="domain" description="Thioredoxin" evidence="7">
    <location>
        <begin position="30"/>
        <end position="82"/>
    </location>
</feature>
<dbReference type="EMBL" id="JAHRIN010075684">
    <property type="protein sequence ID" value="MEQ2217166.1"/>
    <property type="molecule type" value="Genomic_DNA"/>
</dbReference>
<dbReference type="InterPro" id="IPR036249">
    <property type="entry name" value="Thioredoxin-like_sf"/>
</dbReference>
<name>A0ABV0SAL3_9TELE</name>
<dbReference type="Proteomes" id="UP001434883">
    <property type="component" value="Unassembled WGS sequence"/>
</dbReference>
<feature type="domain" description="Thioredoxin" evidence="7">
    <location>
        <begin position="244"/>
        <end position="321"/>
    </location>
</feature>
<feature type="chain" id="PRO_5046003157" evidence="6">
    <location>
        <begin position="25"/>
        <end position="813"/>
    </location>
</feature>
<dbReference type="Gene3D" id="1.10.560.10">
    <property type="entry name" value="GroEL-like equatorial domain"/>
    <property type="match status" value="2"/>
</dbReference>
<dbReference type="PROSITE" id="PS00194">
    <property type="entry name" value="THIOREDOXIN_1"/>
    <property type="match status" value="1"/>
</dbReference>
<dbReference type="PRINTS" id="PR00304">
    <property type="entry name" value="TCOMPLEXTCP1"/>
</dbReference>
<keyword evidence="4 5" id="KW-0143">Chaperone</keyword>
<evidence type="ECO:0000256" key="2">
    <source>
        <dbReference type="ARBA" id="ARBA00022741"/>
    </source>
</evidence>
<dbReference type="InterPro" id="IPR017998">
    <property type="entry name" value="Chaperone_TCP-1"/>
</dbReference>
<dbReference type="PANTHER" id="PTHR11353">
    <property type="entry name" value="CHAPERONIN"/>
    <property type="match status" value="1"/>
</dbReference>
<dbReference type="Gene3D" id="3.50.7.10">
    <property type="entry name" value="GroEL"/>
    <property type="match status" value="1"/>
</dbReference>
<evidence type="ECO:0000256" key="4">
    <source>
        <dbReference type="ARBA" id="ARBA00023186"/>
    </source>
</evidence>
<dbReference type="InterPro" id="IPR017937">
    <property type="entry name" value="Thioredoxin_CS"/>
</dbReference>
<dbReference type="InterPro" id="IPR002423">
    <property type="entry name" value="Cpn60/GroEL/TCP-1"/>
</dbReference>
<dbReference type="SUPFAM" id="SSF52833">
    <property type="entry name" value="Thioredoxin-like"/>
    <property type="match status" value="2"/>
</dbReference>
<dbReference type="SUPFAM" id="SSF48592">
    <property type="entry name" value="GroEL equatorial domain-like"/>
    <property type="match status" value="1"/>
</dbReference>